<dbReference type="KEGG" id="vg:14017060"/>
<dbReference type="GeneID" id="14017060"/>
<name>J7KDC4_9CAUD</name>
<reference evidence="1 2" key="1">
    <citation type="submission" date="2011-07" db="EMBL/GenBank/DDBJ databases">
        <title>Aeromonas salmonicida phage Aes508 complete genome.</title>
        <authorList>
            <person name="Petrov V.M."/>
            <person name="Ratnayaka S."/>
            <person name="Karam J.D."/>
        </authorList>
    </citation>
    <scope>NUCLEOTIDE SEQUENCE [LARGE SCALE GENOMIC DNA]</scope>
</reference>
<gene>
    <name evidence="1" type="ORF">Aes508_193</name>
</gene>
<accession>J7KDC4</accession>
<dbReference type="Proteomes" id="UP000003289">
    <property type="component" value="Segment"/>
</dbReference>
<evidence type="ECO:0000313" key="1">
    <source>
        <dbReference type="EMBL" id="AFQ97275.1"/>
    </source>
</evidence>
<sequence length="60" mass="7164">MQDYYNNSPLTHETYFNMRYDYDRLVNHNRSHGIQFVPEEMKIAVYLGDVYKAIHYGGST</sequence>
<keyword evidence="2" id="KW-1185">Reference proteome</keyword>
<dbReference type="EMBL" id="JN377894">
    <property type="protein sequence ID" value="AFQ97275.1"/>
    <property type="molecule type" value="Genomic_DNA"/>
</dbReference>
<evidence type="ECO:0000313" key="2">
    <source>
        <dbReference type="Proteomes" id="UP000003289"/>
    </source>
</evidence>
<protein>
    <submittedName>
        <fullName evidence="1">Putative phage protein</fullName>
    </submittedName>
</protein>
<proteinExistence type="predicted"/>
<organism evidence="1 2">
    <name type="scientific">Aeromonas phage Aes508</name>
    <dbReference type="NCBI Taxonomy" id="1198013"/>
    <lineage>
        <taxon>Viruses</taxon>
        <taxon>Duplodnaviria</taxon>
        <taxon>Heunggongvirae</taxon>
        <taxon>Uroviricota</taxon>
        <taxon>Caudoviricetes</taxon>
        <taxon>Pantevenvirales</taxon>
        <taxon>Straboviridae</taxon>
        <taxon>Tulanevirus</taxon>
        <taxon>Tulanevirus aes508</taxon>
    </lineage>
</organism>
<dbReference type="RefSeq" id="YP_007010882.1">
    <property type="nucleotide sequence ID" value="NC_019543.1"/>
</dbReference>